<evidence type="ECO:0000256" key="1">
    <source>
        <dbReference type="ARBA" id="ARBA00004123"/>
    </source>
</evidence>
<evidence type="ECO:0000256" key="3">
    <source>
        <dbReference type="ARBA" id="ARBA00023054"/>
    </source>
</evidence>
<dbReference type="EMBL" id="MCFF01000003">
    <property type="protein sequence ID" value="ORZ27954.1"/>
    <property type="molecule type" value="Genomic_DNA"/>
</dbReference>
<dbReference type="OrthoDB" id="205166at2759"/>
<feature type="compositionally biased region" description="Low complexity" evidence="6">
    <location>
        <begin position="229"/>
        <end position="248"/>
    </location>
</feature>
<feature type="compositionally biased region" description="Polar residues" evidence="6">
    <location>
        <begin position="285"/>
        <end position="296"/>
    </location>
</feature>
<sequence length="359" mass="39819">MDHEDIIRARLNVNERPLRILTTRFHKWCQALSVGTNEDIERELQSLLHEVTYFELSISKTQLVAEMAERERLSYEQSQQRTEENIARSEKELEVLTRELEEAKQERANKILYDQLATEVSRFPSRQSNQESIATLQSEIQELEDEAVRQGLVMELRKKQFYDAFSCLQNIHDSIEEDQQEEQRRLYLKRTHPEDDEEEDQQEDGFAHAEEGSLDVTADVEGDGGGNGAHSNGAGDGATTRGTTTPRPASTISVIVNEMQHSLSLGGSGKGSNSSIGSQSPALGPTNTLTNGTIGQSGEEGSFRMGLHRTHSTDSLGITPAGTPRIGYQPSPTLPPRSEVGTPIPVDDNDTSMNVDTLL</sequence>
<evidence type="ECO:0000313" key="7">
    <source>
        <dbReference type="EMBL" id="ORZ27954.1"/>
    </source>
</evidence>
<keyword evidence="3 5" id="KW-0175">Coiled coil</keyword>
<dbReference type="Pfam" id="PF05615">
    <property type="entry name" value="THOC7"/>
    <property type="match status" value="1"/>
</dbReference>
<reference evidence="7 8" key="1">
    <citation type="submission" date="2016-07" db="EMBL/GenBank/DDBJ databases">
        <title>Pervasive Adenine N6-methylation of Active Genes in Fungi.</title>
        <authorList>
            <consortium name="DOE Joint Genome Institute"/>
            <person name="Mondo S.J."/>
            <person name="Dannebaum R.O."/>
            <person name="Kuo R.C."/>
            <person name="Labutti K."/>
            <person name="Haridas S."/>
            <person name="Kuo A."/>
            <person name="Salamov A."/>
            <person name="Ahrendt S.R."/>
            <person name="Lipzen A."/>
            <person name="Sullivan W."/>
            <person name="Andreopoulos W.B."/>
            <person name="Clum A."/>
            <person name="Lindquist E."/>
            <person name="Daum C."/>
            <person name="Ramamoorthy G.K."/>
            <person name="Gryganskyi A."/>
            <person name="Culley D."/>
            <person name="Magnuson J.K."/>
            <person name="James T.Y."/>
            <person name="O'Malley M.A."/>
            <person name="Stajich J.E."/>
            <person name="Spatafora J.W."/>
            <person name="Visel A."/>
            <person name="Grigoriev I.V."/>
        </authorList>
    </citation>
    <scope>NUCLEOTIDE SEQUENCE [LARGE SCALE GENOMIC DNA]</scope>
    <source>
        <strain evidence="7 8">NRRL 3116</strain>
    </source>
</reference>
<dbReference type="PANTHER" id="PTHR23405">
    <property type="entry name" value="MAINTENANCE OF KILLER 16 MAK16 PROTEIN-RELATED"/>
    <property type="match status" value="1"/>
</dbReference>
<proteinExistence type="inferred from homology"/>
<evidence type="ECO:0000256" key="6">
    <source>
        <dbReference type="SAM" id="MobiDB-lite"/>
    </source>
</evidence>
<dbReference type="AlphaFoldDB" id="A0A1Y2H1N5"/>
<accession>A0A1Y2H1N5</accession>
<evidence type="ECO:0000256" key="5">
    <source>
        <dbReference type="SAM" id="Coils"/>
    </source>
</evidence>
<gene>
    <name evidence="7" type="ORF">BCR41DRAFT_418928</name>
</gene>
<dbReference type="STRING" id="64571.A0A1Y2H1N5"/>
<comment type="subcellular location">
    <subcellularLocation>
        <location evidence="1">Nucleus</location>
    </subcellularLocation>
</comment>
<comment type="caution">
    <text evidence="7">The sequence shown here is derived from an EMBL/GenBank/DDBJ whole genome shotgun (WGS) entry which is preliminary data.</text>
</comment>
<name>A0A1Y2H1N5_9FUNG</name>
<dbReference type="GO" id="GO:0006406">
    <property type="term" value="P:mRNA export from nucleus"/>
    <property type="evidence" value="ECO:0007669"/>
    <property type="project" value="TreeGrafter"/>
</dbReference>
<evidence type="ECO:0000313" key="8">
    <source>
        <dbReference type="Proteomes" id="UP000193648"/>
    </source>
</evidence>
<dbReference type="PANTHER" id="PTHR23405:SF5">
    <property type="entry name" value="THO COMPLEX SUBUNIT 7 HOMOLOG"/>
    <property type="match status" value="1"/>
</dbReference>
<dbReference type="InParanoid" id="A0A1Y2H1N5"/>
<feature type="region of interest" description="Disordered" evidence="6">
    <location>
        <begin position="263"/>
        <end position="300"/>
    </location>
</feature>
<dbReference type="Proteomes" id="UP000193648">
    <property type="component" value="Unassembled WGS sequence"/>
</dbReference>
<evidence type="ECO:0000256" key="2">
    <source>
        <dbReference type="ARBA" id="ARBA00006482"/>
    </source>
</evidence>
<feature type="compositionally biased region" description="Low complexity" evidence="6">
    <location>
        <begin position="271"/>
        <end position="280"/>
    </location>
</feature>
<feature type="coiled-coil region" evidence="5">
    <location>
        <begin position="65"/>
        <end position="153"/>
    </location>
</feature>
<dbReference type="GeneID" id="33571533"/>
<keyword evidence="4" id="KW-0539">Nucleus</keyword>
<evidence type="ECO:0000256" key="4">
    <source>
        <dbReference type="ARBA" id="ARBA00023242"/>
    </source>
</evidence>
<dbReference type="InterPro" id="IPR008501">
    <property type="entry name" value="THOC7/Mft1"/>
</dbReference>
<dbReference type="RefSeq" id="XP_021885657.1">
    <property type="nucleotide sequence ID" value="XM_022029690.1"/>
</dbReference>
<dbReference type="GO" id="GO:0000445">
    <property type="term" value="C:THO complex part of transcription export complex"/>
    <property type="evidence" value="ECO:0007669"/>
    <property type="project" value="InterPro"/>
</dbReference>
<keyword evidence="8" id="KW-1185">Reference proteome</keyword>
<dbReference type="GO" id="GO:0006397">
    <property type="term" value="P:mRNA processing"/>
    <property type="evidence" value="ECO:0007669"/>
    <property type="project" value="InterPro"/>
</dbReference>
<organism evidence="7 8">
    <name type="scientific">Lobosporangium transversale</name>
    <dbReference type="NCBI Taxonomy" id="64571"/>
    <lineage>
        <taxon>Eukaryota</taxon>
        <taxon>Fungi</taxon>
        <taxon>Fungi incertae sedis</taxon>
        <taxon>Mucoromycota</taxon>
        <taxon>Mortierellomycotina</taxon>
        <taxon>Mortierellomycetes</taxon>
        <taxon>Mortierellales</taxon>
        <taxon>Mortierellaceae</taxon>
        <taxon>Lobosporangium</taxon>
    </lineage>
</organism>
<feature type="region of interest" description="Disordered" evidence="6">
    <location>
        <begin position="313"/>
        <end position="359"/>
    </location>
</feature>
<comment type="similarity">
    <text evidence="2">Belongs to the THOC7 family.</text>
</comment>
<protein>
    <submittedName>
        <fullName evidence="7">Tho complex subunit 7-domain-containing protein</fullName>
    </submittedName>
</protein>
<feature type="region of interest" description="Disordered" evidence="6">
    <location>
        <begin position="217"/>
        <end position="248"/>
    </location>
</feature>